<name>A0A8H6XCV6_9AGAR</name>
<dbReference type="Gene3D" id="3.60.10.10">
    <property type="entry name" value="Endonuclease/exonuclease/phosphatase"/>
    <property type="match status" value="1"/>
</dbReference>
<dbReference type="InterPro" id="IPR036691">
    <property type="entry name" value="Endo/exonu/phosph_ase_sf"/>
</dbReference>
<feature type="domain" description="Inositol polyphosphate-related phosphatase" evidence="4">
    <location>
        <begin position="192"/>
        <end position="532"/>
    </location>
</feature>
<dbReference type="Gene3D" id="3.40.1050.10">
    <property type="entry name" value="Carbonic anhydrase"/>
    <property type="match status" value="1"/>
</dbReference>
<evidence type="ECO:0000259" key="4">
    <source>
        <dbReference type="SMART" id="SM00128"/>
    </source>
</evidence>
<keyword evidence="3" id="KW-1133">Transmembrane helix</keyword>
<keyword evidence="3" id="KW-0812">Transmembrane</keyword>
<comment type="caution">
    <text evidence="5">The sequence shown here is derived from an EMBL/GenBank/DDBJ whole genome shotgun (WGS) entry which is preliminary data.</text>
</comment>
<keyword evidence="2" id="KW-0479">Metal-binding</keyword>
<evidence type="ECO:0000256" key="2">
    <source>
        <dbReference type="PIRSR" id="PIRSR601765-1"/>
    </source>
</evidence>
<dbReference type="Proteomes" id="UP000620124">
    <property type="component" value="Unassembled WGS sequence"/>
</dbReference>
<evidence type="ECO:0000256" key="1">
    <source>
        <dbReference type="ARBA" id="ARBA00006217"/>
    </source>
</evidence>
<proteinExistence type="inferred from homology"/>
<dbReference type="AlphaFoldDB" id="A0A8H6XCV6"/>
<dbReference type="SUPFAM" id="SSF53056">
    <property type="entry name" value="beta-carbonic anhydrase, cab"/>
    <property type="match status" value="1"/>
</dbReference>
<feature type="binding site" evidence="2">
    <location>
        <position position="45"/>
    </location>
    <ligand>
        <name>Zn(2+)</name>
        <dbReference type="ChEBI" id="CHEBI:29105"/>
    </ligand>
</feature>
<feature type="binding site" evidence="2">
    <location>
        <position position="104"/>
    </location>
    <ligand>
        <name>Zn(2+)</name>
        <dbReference type="ChEBI" id="CHEBI:29105"/>
    </ligand>
</feature>
<protein>
    <submittedName>
        <fullName evidence="5">Inositol polyphosphate phosphatase</fullName>
    </submittedName>
</protein>
<keyword evidence="3" id="KW-0472">Membrane</keyword>
<dbReference type="PANTHER" id="PTHR11200">
    <property type="entry name" value="INOSITOL 5-PHOSPHATASE"/>
    <property type="match status" value="1"/>
</dbReference>
<reference evidence="5" key="1">
    <citation type="submission" date="2020-05" db="EMBL/GenBank/DDBJ databases">
        <title>Mycena genomes resolve the evolution of fungal bioluminescence.</title>
        <authorList>
            <person name="Tsai I.J."/>
        </authorList>
    </citation>
    <scope>NUCLEOTIDE SEQUENCE</scope>
    <source>
        <strain evidence="5">CCC161011</strain>
    </source>
</reference>
<dbReference type="GO" id="GO:0004439">
    <property type="term" value="F:phosphatidylinositol-4,5-bisphosphate 5-phosphatase activity"/>
    <property type="evidence" value="ECO:0007669"/>
    <property type="project" value="TreeGrafter"/>
</dbReference>
<comment type="similarity">
    <text evidence="1">Belongs to the beta-class carbonic anhydrase family.</text>
</comment>
<keyword evidence="2" id="KW-0862">Zinc</keyword>
<dbReference type="SMART" id="SM00128">
    <property type="entry name" value="IPPc"/>
    <property type="match status" value="1"/>
</dbReference>
<evidence type="ECO:0000313" key="6">
    <source>
        <dbReference type="Proteomes" id="UP000620124"/>
    </source>
</evidence>
<sequence length="616" mass="67214">MAPHPDLFRFFALNSEWAKRVNSQEPDFFAKSASGQSPQVLWIGCSDSRVPESVVTAVRPGEIFVHRNIANQFHLDDNSAQSVLTYAVNHLGVQHVVIVGHTECGGAAACFGAAGSPKFNPHAQTCVIDPGLEPDAPLNQWLTPLTKLVASLKLSSVSKAEALPLIVEENVKKQVQNLCMAQTIIDAWTDDKKVWVHGWVYDLAKGENGVPQDLVDWLSPTLQVSAFLSHQRPADIIAVGFQELLPLHLGLSGLSKKVVDNRNAHILAQIEANSLNKERYALIAKVVNGGVALLVYGRDAGVAHTVCDVQTSWTGTGPGYMSNKGAVGVRFRVPSEDGGAGETFTFVCAHLTAHAENLASRIADWRHIVGSLLFPSLAGKPTTLYDTSHLFLLGDLNFRVVLPPEHPLKGAASALIGQALTNENEREALKEYDQLLLERRDPTSRAFVGLREGEFWRFKCSYKCKLGEVDKYSEKRTPSWTDRILYSTYTDSPDKPHESAIKNLLYTSVPGYTTSDHKPIVSLLLLPSPSSSTPSSTAPVLRLPAHYTPTPDPHATLKRYTGRVLDRLIGRVWWLFTLLGAGSALVGVFNFVLGLGAWGWWSRSGGIKLGGETGVV</sequence>
<dbReference type="GO" id="GO:0008270">
    <property type="term" value="F:zinc ion binding"/>
    <property type="evidence" value="ECO:0007669"/>
    <property type="project" value="InterPro"/>
</dbReference>
<dbReference type="Pfam" id="PF22669">
    <property type="entry name" value="Exo_endo_phos2"/>
    <property type="match status" value="1"/>
</dbReference>
<dbReference type="InterPro" id="IPR046985">
    <property type="entry name" value="IP5"/>
</dbReference>
<dbReference type="SMART" id="SM00947">
    <property type="entry name" value="Pro_CA"/>
    <property type="match status" value="1"/>
</dbReference>
<evidence type="ECO:0000313" key="5">
    <source>
        <dbReference type="EMBL" id="KAF7338150.1"/>
    </source>
</evidence>
<dbReference type="Pfam" id="PF00484">
    <property type="entry name" value="Pro_CA"/>
    <property type="match status" value="1"/>
</dbReference>
<dbReference type="GO" id="GO:0004089">
    <property type="term" value="F:carbonate dehydratase activity"/>
    <property type="evidence" value="ECO:0007669"/>
    <property type="project" value="InterPro"/>
</dbReference>
<dbReference type="SUPFAM" id="SSF56219">
    <property type="entry name" value="DNase I-like"/>
    <property type="match status" value="1"/>
</dbReference>
<evidence type="ECO:0000256" key="3">
    <source>
        <dbReference type="SAM" id="Phobius"/>
    </source>
</evidence>
<dbReference type="InterPro" id="IPR036874">
    <property type="entry name" value="Carbonic_anhydrase_sf"/>
</dbReference>
<comment type="cofactor">
    <cofactor evidence="2">
        <name>Zn(2+)</name>
        <dbReference type="ChEBI" id="CHEBI:29105"/>
    </cofactor>
    <text evidence="2">Binds 1 zinc ion per subunit.</text>
</comment>
<dbReference type="GO" id="GO:0046856">
    <property type="term" value="P:phosphatidylinositol dephosphorylation"/>
    <property type="evidence" value="ECO:0007669"/>
    <property type="project" value="InterPro"/>
</dbReference>
<feature type="binding site" evidence="2">
    <location>
        <position position="47"/>
    </location>
    <ligand>
        <name>Zn(2+)</name>
        <dbReference type="ChEBI" id="CHEBI:29105"/>
    </ligand>
</feature>
<dbReference type="EMBL" id="JACAZI010000021">
    <property type="protein sequence ID" value="KAF7338150.1"/>
    <property type="molecule type" value="Genomic_DNA"/>
</dbReference>
<dbReference type="OrthoDB" id="62798at2759"/>
<dbReference type="InterPro" id="IPR000300">
    <property type="entry name" value="IPPc"/>
</dbReference>
<accession>A0A8H6XCV6</accession>
<organism evidence="5 6">
    <name type="scientific">Mycena venus</name>
    <dbReference type="NCBI Taxonomy" id="2733690"/>
    <lineage>
        <taxon>Eukaryota</taxon>
        <taxon>Fungi</taxon>
        <taxon>Dikarya</taxon>
        <taxon>Basidiomycota</taxon>
        <taxon>Agaricomycotina</taxon>
        <taxon>Agaricomycetes</taxon>
        <taxon>Agaricomycetidae</taxon>
        <taxon>Agaricales</taxon>
        <taxon>Marasmiineae</taxon>
        <taxon>Mycenaceae</taxon>
        <taxon>Mycena</taxon>
    </lineage>
</organism>
<dbReference type="InterPro" id="IPR001765">
    <property type="entry name" value="Carbonic_anhydrase"/>
</dbReference>
<feature type="binding site" evidence="2">
    <location>
        <position position="101"/>
    </location>
    <ligand>
        <name>Zn(2+)</name>
        <dbReference type="ChEBI" id="CHEBI:29105"/>
    </ligand>
</feature>
<dbReference type="PANTHER" id="PTHR11200:SF286">
    <property type="entry name" value="5-PHOSPHATASE, PUTATIVE (AFU_ORTHOLOGUE AFUA_5G07600)-RELATED"/>
    <property type="match status" value="1"/>
</dbReference>
<gene>
    <name evidence="5" type="ORF">MVEN_02039800</name>
</gene>
<keyword evidence="6" id="KW-1185">Reference proteome</keyword>
<feature type="transmembrane region" description="Helical" evidence="3">
    <location>
        <begin position="573"/>
        <end position="601"/>
    </location>
</feature>